<keyword evidence="4 5" id="KW-0472">Membrane</keyword>
<reference evidence="7 8" key="1">
    <citation type="journal article" date="2017" name="Int. J. Syst. Evol. Microbiol.">
        <title>Macrococcus canis sp. nov., a skin bacterium associated with infections in dogs.</title>
        <authorList>
            <person name="Gobeli Brawand S."/>
            <person name="Cotting K."/>
            <person name="Gomez-Sanz E."/>
            <person name="Collaud A."/>
            <person name="Thomann A."/>
            <person name="Brodard I."/>
            <person name="Rodriguez-Campos S."/>
            <person name="Strauss C."/>
            <person name="Perreten V."/>
        </authorList>
    </citation>
    <scope>NUCLEOTIDE SEQUENCE [LARGE SCALE GENOMIC DNA]</scope>
    <source>
        <strain evidence="7 8">KM45013</strain>
    </source>
</reference>
<evidence type="ECO:0000256" key="4">
    <source>
        <dbReference type="ARBA" id="ARBA00023136"/>
    </source>
</evidence>
<feature type="transmembrane region" description="Helical" evidence="5">
    <location>
        <begin position="12"/>
        <end position="29"/>
    </location>
</feature>
<feature type="transmembrane region" description="Helical" evidence="5">
    <location>
        <begin position="247"/>
        <end position="266"/>
    </location>
</feature>
<dbReference type="PANTHER" id="PTHR30071">
    <property type="entry name" value="HEME EXPORTER PROTEIN C"/>
    <property type="match status" value="1"/>
</dbReference>
<dbReference type="Pfam" id="PF01578">
    <property type="entry name" value="Cytochrom_C_asm"/>
    <property type="match status" value="1"/>
</dbReference>
<dbReference type="GO" id="GO:0020037">
    <property type="term" value="F:heme binding"/>
    <property type="evidence" value="ECO:0007669"/>
    <property type="project" value="InterPro"/>
</dbReference>
<dbReference type="InterPro" id="IPR045062">
    <property type="entry name" value="Cyt_c_biogenesis_CcsA/CcmC"/>
</dbReference>
<dbReference type="GO" id="GO:0017004">
    <property type="term" value="P:cytochrome complex assembly"/>
    <property type="evidence" value="ECO:0007669"/>
    <property type="project" value="InterPro"/>
</dbReference>
<feature type="transmembrane region" description="Helical" evidence="5">
    <location>
        <begin position="133"/>
        <end position="163"/>
    </location>
</feature>
<dbReference type="Proteomes" id="UP000194154">
    <property type="component" value="Chromosome"/>
</dbReference>
<gene>
    <name evidence="7" type="primary">ccsA_2</name>
    <name evidence="7" type="ORF">MCCS_17040</name>
</gene>
<evidence type="ECO:0000313" key="7">
    <source>
        <dbReference type="EMBL" id="ARQ07340.1"/>
    </source>
</evidence>
<dbReference type="InterPro" id="IPR002541">
    <property type="entry name" value="Cyt_c_assembly"/>
</dbReference>
<name>A0A1W7ADY2_9STAP</name>
<organism evidence="7 8">
    <name type="scientific">Macrococcoides canis</name>
    <dbReference type="NCBI Taxonomy" id="1855823"/>
    <lineage>
        <taxon>Bacteria</taxon>
        <taxon>Bacillati</taxon>
        <taxon>Bacillota</taxon>
        <taxon>Bacilli</taxon>
        <taxon>Bacillales</taxon>
        <taxon>Staphylococcaceae</taxon>
        <taxon>Macrococcoides</taxon>
    </lineage>
</organism>
<protein>
    <submittedName>
        <fullName evidence="7">Cytochrome c biogenesis protein CcsA</fullName>
    </submittedName>
</protein>
<dbReference type="GeneID" id="35295806"/>
<proteinExistence type="predicted"/>
<evidence type="ECO:0000313" key="8">
    <source>
        <dbReference type="Proteomes" id="UP000194154"/>
    </source>
</evidence>
<feature type="transmembrane region" description="Helical" evidence="5">
    <location>
        <begin position="214"/>
        <end position="235"/>
    </location>
</feature>
<evidence type="ECO:0000256" key="3">
    <source>
        <dbReference type="ARBA" id="ARBA00022989"/>
    </source>
</evidence>
<feature type="transmembrane region" description="Helical" evidence="5">
    <location>
        <begin position="95"/>
        <end position="113"/>
    </location>
</feature>
<accession>A0A1W7ADY2</accession>
<dbReference type="KEGG" id="mcak:MCCS_17040"/>
<evidence type="ECO:0000259" key="6">
    <source>
        <dbReference type="Pfam" id="PF01578"/>
    </source>
</evidence>
<dbReference type="OrthoDB" id="2417400at2"/>
<keyword evidence="3 5" id="KW-1133">Transmembrane helix</keyword>
<evidence type="ECO:0000256" key="2">
    <source>
        <dbReference type="ARBA" id="ARBA00022692"/>
    </source>
</evidence>
<keyword evidence="2 5" id="KW-0812">Transmembrane</keyword>
<comment type="subcellular location">
    <subcellularLocation>
        <location evidence="1">Membrane</location>
        <topology evidence="1">Multi-pass membrane protein</topology>
    </subcellularLocation>
</comment>
<dbReference type="PANTHER" id="PTHR30071:SF15">
    <property type="entry name" value="PROTEIN HEMX"/>
    <property type="match status" value="1"/>
</dbReference>
<evidence type="ECO:0000256" key="1">
    <source>
        <dbReference type="ARBA" id="ARBA00004141"/>
    </source>
</evidence>
<feature type="transmembrane region" description="Helical" evidence="5">
    <location>
        <begin position="41"/>
        <end position="61"/>
    </location>
</feature>
<dbReference type="EMBL" id="CP021059">
    <property type="protein sequence ID" value="ARQ07340.1"/>
    <property type="molecule type" value="Genomic_DNA"/>
</dbReference>
<keyword evidence="8" id="KW-1185">Reference proteome</keyword>
<feature type="domain" description="Cytochrome c assembly protein" evidence="6">
    <location>
        <begin position="69"/>
        <end position="268"/>
    </location>
</feature>
<dbReference type="RefSeq" id="WP_086042901.1">
    <property type="nucleotide sequence ID" value="NZ_CBCRZA010000004.1"/>
</dbReference>
<dbReference type="AlphaFoldDB" id="A0A1W7ADY2"/>
<feature type="transmembrane region" description="Helical" evidence="5">
    <location>
        <begin position="184"/>
        <end position="208"/>
    </location>
</feature>
<dbReference type="GO" id="GO:0005886">
    <property type="term" value="C:plasma membrane"/>
    <property type="evidence" value="ECO:0007669"/>
    <property type="project" value="TreeGrafter"/>
</dbReference>
<dbReference type="STRING" id="1855823.MCCS_17040"/>
<feature type="transmembrane region" description="Helical" evidence="5">
    <location>
        <begin position="73"/>
        <end position="90"/>
    </location>
</feature>
<sequence length="277" mass="32786">MNELLLMRMHEAILIVYMISIACYFLDFVQKSNRIKQTGYILLWLVFLLQTCSILLFRVIVGRMPFETLTEGFYFYTWLIILLSIILSRFIKTEFFVFMMNLIGFIFMMIHTFHPAEFYEDTTVSHMMNELLWIHVALAIVSYVMFLVSSLHSVLYIVQMNYLKKKKFNQKFFRISDLSSLSQLSLLFAIVGSVLLLISLILGIYWGLSFEGNTIWYDSKVIGSLILLTGYFIYIYLQQQARLQMRVLMDINVMLFLMLLINYLVVSRFSGFHQLFY</sequence>
<evidence type="ECO:0000256" key="5">
    <source>
        <dbReference type="SAM" id="Phobius"/>
    </source>
</evidence>